<evidence type="ECO:0000313" key="3">
    <source>
        <dbReference type="EMBL" id="MBK1833274.1"/>
    </source>
</evidence>
<evidence type="ECO:0000256" key="2">
    <source>
        <dbReference type="SAM" id="Phobius"/>
    </source>
</evidence>
<dbReference type="RefSeq" id="WP_200390707.1">
    <property type="nucleotide sequence ID" value="NZ_JAENIO010000007.1"/>
</dbReference>
<dbReference type="Gene3D" id="1.25.40.10">
    <property type="entry name" value="Tetratricopeptide repeat domain"/>
    <property type="match status" value="1"/>
</dbReference>
<dbReference type="PROSITE" id="PS50005">
    <property type="entry name" value="TPR"/>
    <property type="match status" value="1"/>
</dbReference>
<organism evidence="3 4">
    <name type="scientific">Roseibacillus ishigakijimensis</name>
    <dbReference type="NCBI Taxonomy" id="454146"/>
    <lineage>
        <taxon>Bacteria</taxon>
        <taxon>Pseudomonadati</taxon>
        <taxon>Verrucomicrobiota</taxon>
        <taxon>Verrucomicrobiia</taxon>
        <taxon>Verrucomicrobiales</taxon>
        <taxon>Verrucomicrobiaceae</taxon>
        <taxon>Roseibacillus</taxon>
    </lineage>
</organism>
<feature type="repeat" description="TPR" evidence="1">
    <location>
        <begin position="144"/>
        <end position="177"/>
    </location>
</feature>
<evidence type="ECO:0008006" key="5">
    <source>
        <dbReference type="Google" id="ProtNLM"/>
    </source>
</evidence>
<protein>
    <recommendedName>
        <fullName evidence="5">Tetratricopeptide repeat protein</fullName>
    </recommendedName>
</protein>
<keyword evidence="2" id="KW-1133">Transmembrane helix</keyword>
<name>A0A934RQL0_9BACT</name>
<evidence type="ECO:0000313" key="4">
    <source>
        <dbReference type="Proteomes" id="UP000604083"/>
    </source>
</evidence>
<keyword evidence="4" id="KW-1185">Reference proteome</keyword>
<keyword evidence="2" id="KW-0472">Membrane</keyword>
<dbReference type="SUPFAM" id="SSF48452">
    <property type="entry name" value="TPR-like"/>
    <property type="match status" value="1"/>
</dbReference>
<feature type="transmembrane region" description="Helical" evidence="2">
    <location>
        <begin position="16"/>
        <end position="35"/>
    </location>
</feature>
<evidence type="ECO:0000256" key="1">
    <source>
        <dbReference type="PROSITE-ProRule" id="PRU00339"/>
    </source>
</evidence>
<dbReference type="InterPro" id="IPR019734">
    <property type="entry name" value="TPR_rpt"/>
</dbReference>
<reference evidence="3" key="1">
    <citation type="submission" date="2021-01" db="EMBL/GenBank/DDBJ databases">
        <title>Modified the classification status of verrucomicrobia.</title>
        <authorList>
            <person name="Feng X."/>
        </authorList>
    </citation>
    <scope>NUCLEOTIDE SEQUENCE</scope>
    <source>
        <strain evidence="3">KCTC 12986</strain>
    </source>
</reference>
<keyword evidence="2" id="KW-0812">Transmembrane</keyword>
<proteinExistence type="predicted"/>
<dbReference type="Proteomes" id="UP000604083">
    <property type="component" value="Unassembled WGS sequence"/>
</dbReference>
<dbReference type="EMBL" id="JAENIO010000007">
    <property type="protein sequence ID" value="MBK1833274.1"/>
    <property type="molecule type" value="Genomic_DNA"/>
</dbReference>
<dbReference type="AlphaFoldDB" id="A0A934RQL0"/>
<accession>A0A934RQL0</accession>
<gene>
    <name evidence="3" type="ORF">JIN78_04305</name>
</gene>
<sequence length="368" mass="41061">MGSAENQLGVFRASCWVLGLVAFVELAAVGLALGLDRQREALAAAEPVVVEKIVTEYRTLPPQKETVIKEVIREVPAPIPELPEGPPLDYNFEPVADLRLGTPAIADPLVEKQVEDSRKLRIAGDNMRALLKLEDAAKKAPDDANVLYQTAEVYSAMGLYDRAADYYQQVFSLGTIKAGNLYEMAAIKLRDGIEQPEDMAAKFALGRVWVYRDTNYQAGERVILTIPVSAAPGLNKSADELESALNVQVFLYDDLNGEPKLWDSSRSTMETKWVTAPVDWQENGEELLRVTYTIPSQDTGTSHLLGQRKYFGQVVELFYENALIDKVASPRRLAREVEARGEEVHYYPENYIPDDFNFDNPLLPPLPE</sequence>
<comment type="caution">
    <text evidence="3">The sequence shown here is derived from an EMBL/GenBank/DDBJ whole genome shotgun (WGS) entry which is preliminary data.</text>
</comment>
<keyword evidence="1" id="KW-0802">TPR repeat</keyword>
<dbReference type="InterPro" id="IPR011990">
    <property type="entry name" value="TPR-like_helical_dom_sf"/>
</dbReference>